<keyword evidence="3" id="KW-1185">Reference proteome</keyword>
<sequence length="236" mass="25473">MLSVPLSEMGCGGSSPVQGTSSPYGSSQPPVSVPPSPRPGMEEGEGSDCSEHREAMPEEEVPTAGLPVTAAQAAKMTGCKWHAQIVQDDFFHKKLCSRPGELKPCRPMPHIKLSQLLERLVQNERGAWILSGELNGWPGLKDLELVSITCKVRSLVGTTSIGVRRLWLQGAESPSSDPVSVLSALKGKKLRSVRDLNRPLGRWGRVARRWVKSMSGDLGGAMIRAGTGTENHQDVF</sequence>
<comment type="caution">
    <text evidence="2">The sequence shown here is derived from an EMBL/GenBank/DDBJ whole genome shotgun (WGS) entry which is preliminary data.</text>
</comment>
<gene>
    <name evidence="2" type="ORF">CCMP2556_LOCUS53881</name>
</gene>
<accession>A0ABP0SUX2</accession>
<dbReference type="Proteomes" id="UP001642484">
    <property type="component" value="Unassembled WGS sequence"/>
</dbReference>
<dbReference type="EMBL" id="CAXAMN010028361">
    <property type="protein sequence ID" value="CAK9116245.1"/>
    <property type="molecule type" value="Genomic_DNA"/>
</dbReference>
<evidence type="ECO:0000313" key="3">
    <source>
        <dbReference type="Proteomes" id="UP001642484"/>
    </source>
</evidence>
<protein>
    <submittedName>
        <fullName evidence="2">Uncharacterized protein</fullName>
    </submittedName>
</protein>
<proteinExistence type="predicted"/>
<feature type="region of interest" description="Disordered" evidence="1">
    <location>
        <begin position="1"/>
        <end position="63"/>
    </location>
</feature>
<feature type="compositionally biased region" description="Low complexity" evidence="1">
    <location>
        <begin position="21"/>
        <end position="30"/>
    </location>
</feature>
<reference evidence="2 3" key="1">
    <citation type="submission" date="2024-02" db="EMBL/GenBank/DDBJ databases">
        <authorList>
            <person name="Chen Y."/>
            <person name="Shah S."/>
            <person name="Dougan E. K."/>
            <person name="Thang M."/>
            <person name="Chan C."/>
        </authorList>
    </citation>
    <scope>NUCLEOTIDE SEQUENCE [LARGE SCALE GENOMIC DNA]</scope>
</reference>
<organism evidence="2 3">
    <name type="scientific">Durusdinium trenchii</name>
    <dbReference type="NCBI Taxonomy" id="1381693"/>
    <lineage>
        <taxon>Eukaryota</taxon>
        <taxon>Sar</taxon>
        <taxon>Alveolata</taxon>
        <taxon>Dinophyceae</taxon>
        <taxon>Suessiales</taxon>
        <taxon>Symbiodiniaceae</taxon>
        <taxon>Durusdinium</taxon>
    </lineage>
</organism>
<evidence type="ECO:0000256" key="1">
    <source>
        <dbReference type="SAM" id="MobiDB-lite"/>
    </source>
</evidence>
<evidence type="ECO:0000313" key="2">
    <source>
        <dbReference type="EMBL" id="CAK9116245.1"/>
    </source>
</evidence>
<name>A0ABP0SUX2_9DINO</name>